<dbReference type="PROSITE" id="PS00092">
    <property type="entry name" value="N6_MTASE"/>
    <property type="match status" value="1"/>
</dbReference>
<dbReference type="Pfam" id="PF05175">
    <property type="entry name" value="MTS"/>
    <property type="match status" value="1"/>
</dbReference>
<evidence type="ECO:0000313" key="8">
    <source>
        <dbReference type="EMBL" id="SVD22955.1"/>
    </source>
</evidence>
<keyword evidence="3" id="KW-0808">Transferase</keyword>
<dbReference type="SUPFAM" id="SSF53335">
    <property type="entry name" value="S-adenosyl-L-methionine-dependent methyltransferases"/>
    <property type="match status" value="1"/>
</dbReference>
<dbReference type="EC" id="2.1.1.297" evidence="1"/>
<protein>
    <recommendedName>
        <fullName evidence="1">peptide chain release factor N(5)-glutamine methyltransferase</fullName>
        <ecNumber evidence="1">2.1.1.297</ecNumber>
    </recommendedName>
</protein>
<evidence type="ECO:0000259" key="7">
    <source>
        <dbReference type="Pfam" id="PF17827"/>
    </source>
</evidence>
<dbReference type="NCBIfam" id="TIGR00536">
    <property type="entry name" value="hemK_fam"/>
    <property type="match status" value="1"/>
</dbReference>
<organism evidence="8">
    <name type="scientific">marine metagenome</name>
    <dbReference type="NCBI Taxonomy" id="408172"/>
    <lineage>
        <taxon>unclassified sequences</taxon>
        <taxon>metagenomes</taxon>
        <taxon>ecological metagenomes</taxon>
    </lineage>
</organism>
<proteinExistence type="predicted"/>
<dbReference type="InterPro" id="IPR040758">
    <property type="entry name" value="PrmC_N"/>
</dbReference>
<dbReference type="AlphaFoldDB" id="A0A382TMD8"/>
<reference evidence="8" key="1">
    <citation type="submission" date="2018-05" db="EMBL/GenBank/DDBJ databases">
        <authorList>
            <person name="Lanie J.A."/>
            <person name="Ng W.-L."/>
            <person name="Kazmierczak K.M."/>
            <person name="Andrzejewski T.M."/>
            <person name="Davidsen T.M."/>
            <person name="Wayne K.J."/>
            <person name="Tettelin H."/>
            <person name="Glass J.I."/>
            <person name="Rusch D."/>
            <person name="Podicherti R."/>
            <person name="Tsui H.-C.T."/>
            <person name="Winkler M.E."/>
        </authorList>
    </citation>
    <scope>NUCLEOTIDE SEQUENCE</scope>
</reference>
<dbReference type="InterPro" id="IPR007848">
    <property type="entry name" value="Small_mtfrase_dom"/>
</dbReference>
<dbReference type="InterPro" id="IPR050320">
    <property type="entry name" value="N5-glutamine_MTase"/>
</dbReference>
<accession>A0A382TMD8</accession>
<dbReference type="Pfam" id="PF17827">
    <property type="entry name" value="PrmC_N"/>
    <property type="match status" value="1"/>
</dbReference>
<keyword evidence="2" id="KW-0489">Methyltransferase</keyword>
<feature type="non-terminal residue" evidence="8">
    <location>
        <position position="1"/>
    </location>
</feature>
<dbReference type="PANTHER" id="PTHR18895:SF74">
    <property type="entry name" value="MTRF1L RELEASE FACTOR GLUTAMINE METHYLTRANSFERASE"/>
    <property type="match status" value="1"/>
</dbReference>
<dbReference type="PANTHER" id="PTHR18895">
    <property type="entry name" value="HEMK METHYLTRANSFERASE"/>
    <property type="match status" value="1"/>
</dbReference>
<dbReference type="EMBL" id="UINC01137549">
    <property type="protein sequence ID" value="SVD22955.1"/>
    <property type="molecule type" value="Genomic_DNA"/>
</dbReference>
<dbReference type="InterPro" id="IPR019874">
    <property type="entry name" value="RF_methyltr_PrmC"/>
</dbReference>
<keyword evidence="4" id="KW-0949">S-adenosyl-L-methionine</keyword>
<name>A0A382TMD8_9ZZZZ</name>
<dbReference type="InterPro" id="IPR029063">
    <property type="entry name" value="SAM-dependent_MTases_sf"/>
</dbReference>
<feature type="domain" description="Release factor glutamine methyltransferase N-terminal" evidence="7">
    <location>
        <begin position="5"/>
        <end position="57"/>
    </location>
</feature>
<dbReference type="NCBIfam" id="TIGR03534">
    <property type="entry name" value="RF_mod_PrmC"/>
    <property type="match status" value="1"/>
</dbReference>
<dbReference type="Gene3D" id="1.10.8.10">
    <property type="entry name" value="DNA helicase RuvA subunit, C-terminal domain"/>
    <property type="match status" value="1"/>
</dbReference>
<dbReference type="InterPro" id="IPR004556">
    <property type="entry name" value="HemK-like"/>
</dbReference>
<dbReference type="CDD" id="cd02440">
    <property type="entry name" value="AdoMet_MTases"/>
    <property type="match status" value="1"/>
</dbReference>
<evidence type="ECO:0000259" key="6">
    <source>
        <dbReference type="Pfam" id="PF05175"/>
    </source>
</evidence>
<gene>
    <name evidence="8" type="ORF">METZ01_LOCUS375809</name>
</gene>
<evidence type="ECO:0000256" key="3">
    <source>
        <dbReference type="ARBA" id="ARBA00022679"/>
    </source>
</evidence>
<evidence type="ECO:0000256" key="1">
    <source>
        <dbReference type="ARBA" id="ARBA00012771"/>
    </source>
</evidence>
<dbReference type="InterPro" id="IPR002052">
    <property type="entry name" value="DNA_methylase_N6_adenine_CS"/>
</dbReference>
<dbReference type="GO" id="GO:0032259">
    <property type="term" value="P:methylation"/>
    <property type="evidence" value="ECO:0007669"/>
    <property type="project" value="UniProtKB-KW"/>
</dbReference>
<evidence type="ECO:0000256" key="2">
    <source>
        <dbReference type="ARBA" id="ARBA00022603"/>
    </source>
</evidence>
<comment type="catalytic activity">
    <reaction evidence="5">
        <text>L-glutaminyl-[peptide chain release factor] + S-adenosyl-L-methionine = N(5)-methyl-L-glutaminyl-[peptide chain release factor] + S-adenosyl-L-homocysteine + H(+)</text>
        <dbReference type="Rhea" id="RHEA:42896"/>
        <dbReference type="Rhea" id="RHEA-COMP:10271"/>
        <dbReference type="Rhea" id="RHEA-COMP:10272"/>
        <dbReference type="ChEBI" id="CHEBI:15378"/>
        <dbReference type="ChEBI" id="CHEBI:30011"/>
        <dbReference type="ChEBI" id="CHEBI:57856"/>
        <dbReference type="ChEBI" id="CHEBI:59789"/>
        <dbReference type="ChEBI" id="CHEBI:61891"/>
        <dbReference type="EC" id="2.1.1.297"/>
    </reaction>
</comment>
<dbReference type="GO" id="GO:0102559">
    <property type="term" value="F:peptide chain release factor N(5)-glutamine methyltransferase activity"/>
    <property type="evidence" value="ECO:0007669"/>
    <property type="project" value="UniProtKB-EC"/>
</dbReference>
<feature type="domain" description="Methyltransferase small" evidence="6">
    <location>
        <begin position="79"/>
        <end position="174"/>
    </location>
</feature>
<evidence type="ECO:0000256" key="4">
    <source>
        <dbReference type="ARBA" id="ARBA00022691"/>
    </source>
</evidence>
<dbReference type="Gene3D" id="3.40.50.150">
    <property type="entry name" value="Vaccinia Virus protein VP39"/>
    <property type="match status" value="1"/>
</dbReference>
<sequence length="258" mass="29992">FSNGRLEIEWFLCYLLNYNRIDLYLKFEQIITDEQLASFRSMIKRRLAGEPFQHIIGKGSFYGRDFIVNSDVLVPRPETELIINRLMKKDPSLHLMDIGTGSGCIAITCVLENLSKNVYATDISLNALKIAKQNAKLFGLSSIKFSQHDFLNQNFTRKFDVVVSNPPYIESNKMHELPIEVRNHEPKIALTDNSDGLSFYRRFANIFFDLLKNDGYLILEIHGSEKIHKIKKIFNTAKLQVNFFKDLQNDYRIIEVFK</sequence>
<dbReference type="GO" id="GO:0003676">
    <property type="term" value="F:nucleic acid binding"/>
    <property type="evidence" value="ECO:0007669"/>
    <property type="project" value="InterPro"/>
</dbReference>
<evidence type="ECO:0000256" key="5">
    <source>
        <dbReference type="ARBA" id="ARBA00048391"/>
    </source>
</evidence>